<dbReference type="InterPro" id="IPR015422">
    <property type="entry name" value="PyrdxlP-dep_Trfase_small"/>
</dbReference>
<dbReference type="PIRSF" id="PIRSF000517">
    <property type="entry name" value="Tyr_transaminase"/>
    <property type="match status" value="1"/>
</dbReference>
<dbReference type="CDD" id="cd00609">
    <property type="entry name" value="AAT_like"/>
    <property type="match status" value="1"/>
</dbReference>
<evidence type="ECO:0000256" key="2">
    <source>
        <dbReference type="ARBA" id="ARBA00007441"/>
    </source>
</evidence>
<dbReference type="AlphaFoldDB" id="A0A7I8LJG3"/>
<dbReference type="SUPFAM" id="SSF53383">
    <property type="entry name" value="PLP-dependent transferases"/>
    <property type="match status" value="1"/>
</dbReference>
<dbReference type="GO" id="GO:0030170">
    <property type="term" value="F:pyridoxal phosphate binding"/>
    <property type="evidence" value="ECO:0007669"/>
    <property type="project" value="InterPro"/>
</dbReference>
<evidence type="ECO:0000313" key="8">
    <source>
        <dbReference type="Proteomes" id="UP000663760"/>
    </source>
</evidence>
<evidence type="ECO:0000256" key="5">
    <source>
        <dbReference type="PIRSR" id="PIRSR000517-1"/>
    </source>
</evidence>
<feature type="domain" description="Aminotransferase class I/classII large" evidence="6">
    <location>
        <begin position="45"/>
        <end position="404"/>
    </location>
</feature>
<dbReference type="InterPro" id="IPR015421">
    <property type="entry name" value="PyrdxlP-dep_Trfase_major"/>
</dbReference>
<dbReference type="InterPro" id="IPR004838">
    <property type="entry name" value="NHTrfase_class1_PyrdxlP-BS"/>
</dbReference>
<dbReference type="FunFam" id="3.40.640.10:FF:000048">
    <property type="entry name" value="tyrosine aminotransferase"/>
    <property type="match status" value="1"/>
</dbReference>
<dbReference type="PANTHER" id="PTHR45744">
    <property type="entry name" value="TYROSINE AMINOTRANSFERASE"/>
    <property type="match status" value="1"/>
</dbReference>
<feature type="modified residue" description="N6-(pyridoxal phosphate)lysine" evidence="5">
    <location>
        <position position="254"/>
    </location>
</feature>
<dbReference type="Pfam" id="PF00155">
    <property type="entry name" value="Aminotran_1_2"/>
    <property type="match status" value="1"/>
</dbReference>
<dbReference type="PROSITE" id="PS00105">
    <property type="entry name" value="AA_TRANSFER_CLASS_1"/>
    <property type="match status" value="1"/>
</dbReference>
<evidence type="ECO:0000259" key="6">
    <source>
        <dbReference type="Pfam" id="PF00155"/>
    </source>
</evidence>
<dbReference type="InterPro" id="IPR004839">
    <property type="entry name" value="Aminotransferase_I/II_large"/>
</dbReference>
<dbReference type="OrthoDB" id="7042322at2759"/>
<dbReference type="Gene3D" id="3.40.640.10">
    <property type="entry name" value="Type I PLP-dependent aspartate aminotransferase-like (Major domain)"/>
    <property type="match status" value="1"/>
</dbReference>
<dbReference type="GO" id="GO:0004838">
    <property type="term" value="F:L-tyrosine-2-oxoglutarate transaminase activity"/>
    <property type="evidence" value="ECO:0007669"/>
    <property type="project" value="TreeGrafter"/>
</dbReference>
<dbReference type="PRINTS" id="PR00753">
    <property type="entry name" value="ACCSYNTHASE"/>
</dbReference>
<comment type="cofactor">
    <cofactor evidence="1 4 5">
        <name>pyridoxal 5'-phosphate</name>
        <dbReference type="ChEBI" id="CHEBI:597326"/>
    </cofactor>
</comment>
<protein>
    <recommendedName>
        <fullName evidence="6">Aminotransferase class I/classII large domain-containing protein</fullName>
    </recommendedName>
</protein>
<dbReference type="InterPro" id="IPR015424">
    <property type="entry name" value="PyrdxlP-dep_Trfase"/>
</dbReference>
<gene>
    <name evidence="7" type="ORF">SI8410_17020861</name>
</gene>
<organism evidence="7 8">
    <name type="scientific">Spirodela intermedia</name>
    <name type="common">Intermediate duckweed</name>
    <dbReference type="NCBI Taxonomy" id="51605"/>
    <lineage>
        <taxon>Eukaryota</taxon>
        <taxon>Viridiplantae</taxon>
        <taxon>Streptophyta</taxon>
        <taxon>Embryophyta</taxon>
        <taxon>Tracheophyta</taxon>
        <taxon>Spermatophyta</taxon>
        <taxon>Magnoliopsida</taxon>
        <taxon>Liliopsida</taxon>
        <taxon>Araceae</taxon>
        <taxon>Lemnoideae</taxon>
        <taxon>Spirodela</taxon>
    </lineage>
</organism>
<dbReference type="Gene3D" id="3.90.1150.10">
    <property type="entry name" value="Aspartate Aminotransferase, domain 1"/>
    <property type="match status" value="1"/>
</dbReference>
<name>A0A7I8LJG3_SPIIN</name>
<sequence length="422" mass="46916">MAENGMERKPWRFDFNPKLRDAASRNIRSTVDLLRSNIDRSDARPVIPLGHGDPSSFPSFRTTAVAEAAVVSAVRSGDYNCYGGSRNLVPSRRAVAEYLSRDLPYQLTPDDVFLTMGCLHAIETVISVLARPGANILLPRPYYPFYEVRAQFSGVEVRYFDLLPDRGWEIDLDAVEALADDRTAGMVIINPGNPTGSVLSYGHLEKVAETARKLGIMIIADEVYGHLVFGNNPFVPMGVFGSVVPVLTIGSISKRWAVPGWRLGWIAACDPDGILKDAQIVKYINEYLSITSEPVTFIQGAIPEIIKNTTQDFFDKMISLLRQMGSMCYDRVQEMGCFHCRHKAEGSMFMLVELDLSRLQDITDDVDFCCKLAKEESLIILPGSTVGLPNWLRITFAVEPSSLEDGLLRLKAFCRRHAKGGK</sequence>
<accession>A0A7I8LJG3</accession>
<dbReference type="Proteomes" id="UP000663760">
    <property type="component" value="Chromosome 17"/>
</dbReference>
<dbReference type="NCBIfam" id="TIGR01265">
    <property type="entry name" value="tyr_nico_aTase"/>
    <property type="match status" value="1"/>
</dbReference>
<keyword evidence="3 4" id="KW-0663">Pyridoxal phosphate</keyword>
<keyword evidence="8" id="KW-1185">Reference proteome</keyword>
<reference evidence="7" key="1">
    <citation type="submission" date="2020-02" db="EMBL/GenBank/DDBJ databases">
        <authorList>
            <person name="Scholz U."/>
            <person name="Mascher M."/>
            <person name="Fiebig A."/>
        </authorList>
    </citation>
    <scope>NUCLEOTIDE SEQUENCE</scope>
</reference>
<dbReference type="PANTHER" id="PTHR45744:SF11">
    <property type="entry name" value="TYROSINE AMINOTRANSFERASE"/>
    <property type="match status" value="1"/>
</dbReference>
<comment type="similarity">
    <text evidence="2 4">Belongs to the class-I pyridoxal-phosphate-dependent aminotransferase family.</text>
</comment>
<dbReference type="EMBL" id="LR746280">
    <property type="protein sequence ID" value="CAA7410183.1"/>
    <property type="molecule type" value="Genomic_DNA"/>
</dbReference>
<evidence type="ECO:0000313" key="7">
    <source>
        <dbReference type="EMBL" id="CAA7410183.1"/>
    </source>
</evidence>
<dbReference type="InterPro" id="IPR005958">
    <property type="entry name" value="TyrNic_aminoTrfase"/>
</dbReference>
<proteinExistence type="inferred from homology"/>
<evidence type="ECO:0000256" key="3">
    <source>
        <dbReference type="ARBA" id="ARBA00022898"/>
    </source>
</evidence>
<evidence type="ECO:0000256" key="1">
    <source>
        <dbReference type="ARBA" id="ARBA00001933"/>
    </source>
</evidence>
<evidence type="ECO:0000256" key="4">
    <source>
        <dbReference type="PIRNR" id="PIRNR000517"/>
    </source>
</evidence>
<dbReference type="GO" id="GO:0006572">
    <property type="term" value="P:L-tyrosine catabolic process"/>
    <property type="evidence" value="ECO:0007669"/>
    <property type="project" value="TreeGrafter"/>
</dbReference>